<dbReference type="GO" id="GO:0009279">
    <property type="term" value="C:cell outer membrane"/>
    <property type="evidence" value="ECO:0007669"/>
    <property type="project" value="InterPro"/>
</dbReference>
<name>A0A844X922_9SPHN</name>
<dbReference type="AlphaFoldDB" id="A0A844X922"/>
<feature type="signal peptide" evidence="2">
    <location>
        <begin position="1"/>
        <end position="18"/>
    </location>
</feature>
<dbReference type="GO" id="GO:0005507">
    <property type="term" value="F:copper ion binding"/>
    <property type="evidence" value="ECO:0007669"/>
    <property type="project" value="InterPro"/>
</dbReference>
<dbReference type="Pfam" id="PF05275">
    <property type="entry name" value="CopB"/>
    <property type="match status" value="1"/>
</dbReference>
<organism evidence="3 4">
    <name type="scientific">Aurantiacibacter rhizosphaerae</name>
    <dbReference type="NCBI Taxonomy" id="2691582"/>
    <lineage>
        <taxon>Bacteria</taxon>
        <taxon>Pseudomonadati</taxon>
        <taxon>Pseudomonadota</taxon>
        <taxon>Alphaproteobacteria</taxon>
        <taxon>Sphingomonadales</taxon>
        <taxon>Erythrobacteraceae</taxon>
        <taxon>Aurantiacibacter</taxon>
    </lineage>
</organism>
<feature type="region of interest" description="Disordered" evidence="1">
    <location>
        <begin position="21"/>
        <end position="79"/>
    </location>
</feature>
<reference evidence="3 4" key="2">
    <citation type="submission" date="2020-02" db="EMBL/GenBank/DDBJ databases">
        <title>Erythrobacter dongmakensis sp. nov., isolated from a tidal mudflat.</title>
        <authorList>
            <person name="Kim I.S."/>
        </authorList>
    </citation>
    <scope>NUCLEOTIDE SEQUENCE [LARGE SCALE GENOMIC DNA]</scope>
    <source>
        <strain evidence="3 4">GH3-10</strain>
    </source>
</reference>
<evidence type="ECO:0000313" key="4">
    <source>
        <dbReference type="Proteomes" id="UP000461409"/>
    </source>
</evidence>
<keyword evidence="2" id="KW-0732">Signal</keyword>
<evidence type="ECO:0000256" key="2">
    <source>
        <dbReference type="SAM" id="SignalP"/>
    </source>
</evidence>
<sequence>MRLVVAMLLASAATPAIAQDHSGHALPSAQSPAQTECEQEAARHRAMGHPVPEGACEPATPPGEPVSADRHEGHSGMDHSQMDHAQMEGMDHSAMDHSAMDHSEMPAMEHSNMESMDHAAMGHEGMQSSGQAPMDHQTMDHGDMDHGAMDHGTMDMTPIPQGPPPAAAGSGPPRAADAIWGAEAMRASRDALRAENGGMNVFWFQGDRAEYRAREGGDGYLWDVQGYYGGDLDKFWFKSEGEGTFGEKPESAEIQGLWSHAIGPWWDLQAGVRQDLTGPERTHAVIGVQGLAPYMFEIDAAAFLSTKGDLTARVEAELDQRITQRLILQPRAEVNLSAQDIPELGVGAGLESVELGLRLRYEFAREFAPYVGVEQEWKVGQSADYARIAGEDPSVTNYVVGVRFWF</sequence>
<feature type="chain" id="PRO_5032887459" evidence="2">
    <location>
        <begin position="19"/>
        <end position="406"/>
    </location>
</feature>
<feature type="compositionally biased region" description="Basic and acidic residues" evidence="1">
    <location>
        <begin position="67"/>
        <end position="79"/>
    </location>
</feature>
<dbReference type="GO" id="GO:0006878">
    <property type="term" value="P:intracellular copper ion homeostasis"/>
    <property type="evidence" value="ECO:0007669"/>
    <property type="project" value="InterPro"/>
</dbReference>
<dbReference type="RefSeq" id="WP_109808970.1">
    <property type="nucleotide sequence ID" value="NZ_WUBR01000001.1"/>
</dbReference>
<evidence type="ECO:0000256" key="1">
    <source>
        <dbReference type="SAM" id="MobiDB-lite"/>
    </source>
</evidence>
<comment type="caution">
    <text evidence="3">The sequence shown here is derived from an EMBL/GenBank/DDBJ whole genome shotgun (WGS) entry which is preliminary data.</text>
</comment>
<gene>
    <name evidence="3" type="ORF">GRF63_02810</name>
</gene>
<dbReference type="Proteomes" id="UP000461409">
    <property type="component" value="Unassembled WGS sequence"/>
</dbReference>
<proteinExistence type="predicted"/>
<evidence type="ECO:0000313" key="3">
    <source>
        <dbReference type="EMBL" id="MWV26827.1"/>
    </source>
</evidence>
<keyword evidence="4" id="KW-1185">Reference proteome</keyword>
<accession>A0A844X922</accession>
<protein>
    <submittedName>
        <fullName evidence="3">Copper resistance protein B</fullName>
    </submittedName>
</protein>
<dbReference type="InterPro" id="IPR007939">
    <property type="entry name" value="Cu-R_B_prcur"/>
</dbReference>
<reference evidence="3 4" key="1">
    <citation type="submission" date="2019-12" db="EMBL/GenBank/DDBJ databases">
        <authorList>
            <person name="Lee S.D."/>
        </authorList>
    </citation>
    <scope>NUCLEOTIDE SEQUENCE [LARGE SCALE GENOMIC DNA]</scope>
    <source>
        <strain evidence="3 4">GH3-10</strain>
    </source>
</reference>
<dbReference type="EMBL" id="WUBR01000001">
    <property type="protein sequence ID" value="MWV26827.1"/>
    <property type="molecule type" value="Genomic_DNA"/>
</dbReference>